<organism evidence="2 3">
    <name type="scientific">Heterodera trifolii</name>
    <dbReference type="NCBI Taxonomy" id="157864"/>
    <lineage>
        <taxon>Eukaryota</taxon>
        <taxon>Metazoa</taxon>
        <taxon>Ecdysozoa</taxon>
        <taxon>Nematoda</taxon>
        <taxon>Chromadorea</taxon>
        <taxon>Rhabditida</taxon>
        <taxon>Tylenchina</taxon>
        <taxon>Tylenchomorpha</taxon>
        <taxon>Tylenchoidea</taxon>
        <taxon>Heteroderidae</taxon>
        <taxon>Heteroderinae</taxon>
        <taxon>Heterodera</taxon>
    </lineage>
</organism>
<reference evidence="2 3" key="1">
    <citation type="submission" date="2024-10" db="EMBL/GenBank/DDBJ databases">
        <authorList>
            <person name="Kim D."/>
        </authorList>
    </citation>
    <scope>NUCLEOTIDE SEQUENCE [LARGE SCALE GENOMIC DNA]</scope>
    <source>
        <strain evidence="2">BH-2024</strain>
    </source>
</reference>
<gene>
    <name evidence="2" type="ORF">niasHT_039420</name>
</gene>
<name>A0ABD2J850_9BILA</name>
<feature type="region of interest" description="Disordered" evidence="1">
    <location>
        <begin position="96"/>
        <end position="167"/>
    </location>
</feature>
<feature type="compositionally biased region" description="Basic and acidic residues" evidence="1">
    <location>
        <begin position="129"/>
        <end position="163"/>
    </location>
</feature>
<dbReference type="AlphaFoldDB" id="A0ABD2J850"/>
<evidence type="ECO:0000256" key="1">
    <source>
        <dbReference type="SAM" id="MobiDB-lite"/>
    </source>
</evidence>
<dbReference type="Proteomes" id="UP001620626">
    <property type="component" value="Unassembled WGS sequence"/>
</dbReference>
<sequence length="246" mass="26132">MKPKNELISRQTTNATAVHSRTIGGGWKGQMEPGGEGKLWALAMDLMGLGWRGGGRWAGAVDGDCCPPPALLRPYSFRKRMLCVCGGNIIRLPSLSAHLSGSGSRPKIGGGSEREGGGGGGTRAQFDGGEGKGDIDGEVSASRREGETSGKGEEMDGRMKVEEGAGEGGGERLVIIIRPPPPPFAFAFPGGDTRHFCPLGRWPCPFFPFAHNTHRREVRKWEQRIGKPFSESGRKCVAAKGAEDGC</sequence>
<proteinExistence type="predicted"/>
<evidence type="ECO:0000313" key="3">
    <source>
        <dbReference type="Proteomes" id="UP001620626"/>
    </source>
</evidence>
<comment type="caution">
    <text evidence="2">The sequence shown here is derived from an EMBL/GenBank/DDBJ whole genome shotgun (WGS) entry which is preliminary data.</text>
</comment>
<accession>A0ABD2J850</accession>
<keyword evidence="3" id="KW-1185">Reference proteome</keyword>
<dbReference type="EMBL" id="JBICBT010001034">
    <property type="protein sequence ID" value="KAL3086754.1"/>
    <property type="molecule type" value="Genomic_DNA"/>
</dbReference>
<protein>
    <submittedName>
        <fullName evidence="2">Uncharacterized protein</fullName>
    </submittedName>
</protein>
<evidence type="ECO:0000313" key="2">
    <source>
        <dbReference type="EMBL" id="KAL3086754.1"/>
    </source>
</evidence>